<dbReference type="SUPFAM" id="SSF46689">
    <property type="entry name" value="Homeodomain-like"/>
    <property type="match status" value="1"/>
</dbReference>
<evidence type="ECO:0000313" key="5">
    <source>
        <dbReference type="EMBL" id="GAA3516913.1"/>
    </source>
</evidence>
<name>A0ABP6USC6_9FLAO</name>
<sequence>MPKPKVDNNLKMEKTTNYIEVKKFSEKAKDIIGKTFIHVSDEYQILFIKSGILSIRIGEKLYEASNKTILFFPPGQTSKIEYISKYFEGLSLVFDTDYFLLCLKNQVKLCFYPFFQLNSLPLLKLSSSQWMKLLGIVEKISFEVNNRESWNDDLLCRLYLNVLLIEIERLTKLRKDEQHSSLSRKRLITSRFKKLVEKNFMQVRKVADYADKLFISPTYLNDTVKGVTGQSASEIIQDRIILEIKAKLIQTEDTVSQIALKMEYQDTSYFCRFFKKNTGVSPQIYRETNHLQTI</sequence>
<dbReference type="Pfam" id="PF12833">
    <property type="entry name" value="HTH_18"/>
    <property type="match status" value="1"/>
</dbReference>
<reference evidence="6" key="1">
    <citation type="journal article" date="2019" name="Int. J. Syst. Evol. Microbiol.">
        <title>The Global Catalogue of Microorganisms (GCM) 10K type strain sequencing project: providing services to taxonomists for standard genome sequencing and annotation.</title>
        <authorList>
            <consortium name="The Broad Institute Genomics Platform"/>
            <consortium name="The Broad Institute Genome Sequencing Center for Infectious Disease"/>
            <person name="Wu L."/>
            <person name="Ma J."/>
        </authorList>
    </citation>
    <scope>NUCLEOTIDE SEQUENCE [LARGE SCALE GENOMIC DNA]</scope>
    <source>
        <strain evidence="6">JCM 17106</strain>
    </source>
</reference>
<dbReference type="SUPFAM" id="SSF51215">
    <property type="entry name" value="Regulatory protein AraC"/>
    <property type="match status" value="1"/>
</dbReference>
<keyword evidence="3" id="KW-0804">Transcription</keyword>
<dbReference type="InterPro" id="IPR018060">
    <property type="entry name" value="HTH_AraC"/>
</dbReference>
<comment type="caution">
    <text evidence="5">The sequence shown here is derived from an EMBL/GenBank/DDBJ whole genome shotgun (WGS) entry which is preliminary data.</text>
</comment>
<evidence type="ECO:0000259" key="4">
    <source>
        <dbReference type="PROSITE" id="PS01124"/>
    </source>
</evidence>
<dbReference type="Gene3D" id="1.10.10.60">
    <property type="entry name" value="Homeodomain-like"/>
    <property type="match status" value="1"/>
</dbReference>
<dbReference type="InterPro" id="IPR037923">
    <property type="entry name" value="HTH-like"/>
</dbReference>
<proteinExistence type="predicted"/>
<evidence type="ECO:0000256" key="1">
    <source>
        <dbReference type="ARBA" id="ARBA00023015"/>
    </source>
</evidence>
<keyword evidence="6" id="KW-1185">Reference proteome</keyword>
<dbReference type="PROSITE" id="PS01124">
    <property type="entry name" value="HTH_ARAC_FAMILY_2"/>
    <property type="match status" value="1"/>
</dbReference>
<accession>A0ABP6USC6</accession>
<evidence type="ECO:0000313" key="6">
    <source>
        <dbReference type="Proteomes" id="UP001500459"/>
    </source>
</evidence>
<feature type="domain" description="HTH araC/xylS-type" evidence="4">
    <location>
        <begin position="190"/>
        <end position="288"/>
    </location>
</feature>
<dbReference type="PRINTS" id="PR00032">
    <property type="entry name" value="HTHARAC"/>
</dbReference>
<dbReference type="PANTHER" id="PTHR43280:SF32">
    <property type="entry name" value="TRANSCRIPTIONAL REGULATORY PROTEIN"/>
    <property type="match status" value="1"/>
</dbReference>
<evidence type="ECO:0000256" key="3">
    <source>
        <dbReference type="ARBA" id="ARBA00023163"/>
    </source>
</evidence>
<keyword evidence="2" id="KW-0238">DNA-binding</keyword>
<dbReference type="PANTHER" id="PTHR43280">
    <property type="entry name" value="ARAC-FAMILY TRANSCRIPTIONAL REGULATOR"/>
    <property type="match status" value="1"/>
</dbReference>
<dbReference type="InterPro" id="IPR009057">
    <property type="entry name" value="Homeodomain-like_sf"/>
</dbReference>
<dbReference type="Proteomes" id="UP001500459">
    <property type="component" value="Unassembled WGS sequence"/>
</dbReference>
<keyword evidence="1" id="KW-0805">Transcription regulation</keyword>
<dbReference type="InterPro" id="IPR020449">
    <property type="entry name" value="Tscrpt_reg_AraC-type_HTH"/>
</dbReference>
<dbReference type="SMART" id="SM00342">
    <property type="entry name" value="HTH_ARAC"/>
    <property type="match status" value="1"/>
</dbReference>
<organism evidence="5 6">
    <name type="scientific">Aquimarina addita</name>
    <dbReference type="NCBI Taxonomy" id="870485"/>
    <lineage>
        <taxon>Bacteria</taxon>
        <taxon>Pseudomonadati</taxon>
        <taxon>Bacteroidota</taxon>
        <taxon>Flavobacteriia</taxon>
        <taxon>Flavobacteriales</taxon>
        <taxon>Flavobacteriaceae</taxon>
        <taxon>Aquimarina</taxon>
    </lineage>
</organism>
<evidence type="ECO:0000256" key="2">
    <source>
        <dbReference type="ARBA" id="ARBA00023125"/>
    </source>
</evidence>
<protein>
    <recommendedName>
        <fullName evidence="4">HTH araC/xylS-type domain-containing protein</fullName>
    </recommendedName>
</protein>
<dbReference type="EMBL" id="BAABCW010000017">
    <property type="protein sequence ID" value="GAA3516913.1"/>
    <property type="molecule type" value="Genomic_DNA"/>
</dbReference>
<gene>
    <name evidence="5" type="ORF">GCM10022393_33740</name>
</gene>